<proteinExistence type="predicted"/>
<feature type="compositionally biased region" description="Basic and acidic residues" evidence="1">
    <location>
        <begin position="33"/>
        <end position="42"/>
    </location>
</feature>
<keyword evidence="3" id="KW-1185">Reference proteome</keyword>
<protein>
    <submittedName>
        <fullName evidence="2">Uncharacterized protein</fullName>
    </submittedName>
</protein>
<evidence type="ECO:0000313" key="2">
    <source>
        <dbReference type="EMBL" id="KAK3274675.1"/>
    </source>
</evidence>
<gene>
    <name evidence="2" type="ORF">CYMTET_17151</name>
</gene>
<feature type="region of interest" description="Disordered" evidence="1">
    <location>
        <begin position="1"/>
        <end position="50"/>
    </location>
</feature>
<evidence type="ECO:0000256" key="1">
    <source>
        <dbReference type="SAM" id="MobiDB-lite"/>
    </source>
</evidence>
<comment type="caution">
    <text evidence="2">The sequence shown here is derived from an EMBL/GenBank/DDBJ whole genome shotgun (WGS) entry which is preliminary data.</text>
</comment>
<organism evidence="2 3">
    <name type="scientific">Cymbomonas tetramitiformis</name>
    <dbReference type="NCBI Taxonomy" id="36881"/>
    <lineage>
        <taxon>Eukaryota</taxon>
        <taxon>Viridiplantae</taxon>
        <taxon>Chlorophyta</taxon>
        <taxon>Pyramimonadophyceae</taxon>
        <taxon>Pyramimonadales</taxon>
        <taxon>Pyramimonadaceae</taxon>
        <taxon>Cymbomonas</taxon>
    </lineage>
</organism>
<dbReference type="Proteomes" id="UP001190700">
    <property type="component" value="Unassembled WGS sequence"/>
</dbReference>
<accession>A0AAE0GAH0</accession>
<name>A0AAE0GAH0_9CHLO</name>
<sequence>MSVILAARKDPQEAAFTATAAEMSTSPSTVTDEEPRRQDTRDAPVSQSRKHRFDAFFKEYEDTDPVFSFAGGLQAASQRGGQGPH</sequence>
<dbReference type="EMBL" id="LGRX02007591">
    <property type="protein sequence ID" value="KAK3274675.1"/>
    <property type="molecule type" value="Genomic_DNA"/>
</dbReference>
<dbReference type="AlphaFoldDB" id="A0AAE0GAH0"/>
<evidence type="ECO:0000313" key="3">
    <source>
        <dbReference type="Proteomes" id="UP001190700"/>
    </source>
</evidence>
<reference evidence="2 3" key="1">
    <citation type="journal article" date="2015" name="Genome Biol. Evol.">
        <title>Comparative Genomics of a Bacterivorous Green Alga Reveals Evolutionary Causalities and Consequences of Phago-Mixotrophic Mode of Nutrition.</title>
        <authorList>
            <person name="Burns J.A."/>
            <person name="Paasch A."/>
            <person name="Narechania A."/>
            <person name="Kim E."/>
        </authorList>
    </citation>
    <scope>NUCLEOTIDE SEQUENCE [LARGE SCALE GENOMIC DNA]</scope>
    <source>
        <strain evidence="2 3">PLY_AMNH</strain>
    </source>
</reference>